<proteinExistence type="predicted"/>
<organism evidence="2 3">
    <name type="scientific">Actinoalloteichus caeruleus DSM 43889</name>
    <dbReference type="NCBI Taxonomy" id="1120930"/>
    <lineage>
        <taxon>Bacteria</taxon>
        <taxon>Bacillati</taxon>
        <taxon>Actinomycetota</taxon>
        <taxon>Actinomycetes</taxon>
        <taxon>Pseudonocardiales</taxon>
        <taxon>Pseudonocardiaceae</taxon>
        <taxon>Actinoalloteichus</taxon>
        <taxon>Actinoalloteichus cyanogriseus</taxon>
    </lineage>
</organism>
<evidence type="ECO:0000313" key="3">
    <source>
        <dbReference type="Proteomes" id="UP000791080"/>
    </source>
</evidence>
<keyword evidence="3" id="KW-1185">Reference proteome</keyword>
<name>A0ABT1JDW5_ACTCY</name>
<dbReference type="Proteomes" id="UP000791080">
    <property type="component" value="Unassembled WGS sequence"/>
</dbReference>
<dbReference type="SUPFAM" id="SSF82607">
    <property type="entry name" value="YbaB-like"/>
    <property type="match status" value="1"/>
</dbReference>
<dbReference type="Gene3D" id="3.30.1310.10">
    <property type="entry name" value="Nucleoid-associated protein YbaB-like domain"/>
    <property type="match status" value="1"/>
</dbReference>
<gene>
    <name evidence="2" type="ORF">G443_000962</name>
</gene>
<feature type="region of interest" description="Disordered" evidence="1">
    <location>
        <begin position="133"/>
        <end position="160"/>
    </location>
</feature>
<sequence length="160" mass="17573">MTAGFNPFSGQGLPDVAGALAEFEKQQARLIKLQEDISKASTTVDSDNKMLTVTLDGNGQLREIKVNTTQYRKMTPKELAEVLTKTLRKANSEHLKSMGELMGGSPVPNVDFEDFASGRSDFGELLQGILDPIIADQGATTQKPELKKPRPQDDGWDHDR</sequence>
<feature type="compositionally biased region" description="Basic and acidic residues" evidence="1">
    <location>
        <begin position="144"/>
        <end position="160"/>
    </location>
</feature>
<comment type="caution">
    <text evidence="2">The sequence shown here is derived from an EMBL/GenBank/DDBJ whole genome shotgun (WGS) entry which is preliminary data.</text>
</comment>
<dbReference type="RefSeq" id="WP_030107302.1">
    <property type="nucleotide sequence ID" value="NZ_AUBJ02000001.1"/>
</dbReference>
<dbReference type="InterPro" id="IPR004401">
    <property type="entry name" value="YbaB/EbfC"/>
</dbReference>
<dbReference type="Pfam" id="PF02575">
    <property type="entry name" value="YbaB_DNA_bd"/>
    <property type="match status" value="1"/>
</dbReference>
<keyword evidence="2" id="KW-0238">DNA-binding</keyword>
<dbReference type="InterPro" id="IPR036894">
    <property type="entry name" value="YbaB-like_sf"/>
</dbReference>
<accession>A0ABT1JDW5</accession>
<evidence type="ECO:0000256" key="1">
    <source>
        <dbReference type="SAM" id="MobiDB-lite"/>
    </source>
</evidence>
<reference evidence="2 3" key="1">
    <citation type="submission" date="2022-06" db="EMBL/GenBank/DDBJ databases">
        <title>Genomic Encyclopedia of Type Strains, Phase I: the one thousand microbial genomes (KMG-I) project.</title>
        <authorList>
            <person name="Kyrpides N."/>
        </authorList>
    </citation>
    <scope>NUCLEOTIDE SEQUENCE [LARGE SCALE GENOMIC DNA]</scope>
    <source>
        <strain evidence="2 3">DSM 43889</strain>
    </source>
</reference>
<dbReference type="EMBL" id="AUBJ02000001">
    <property type="protein sequence ID" value="MCP2330692.1"/>
    <property type="molecule type" value="Genomic_DNA"/>
</dbReference>
<dbReference type="GO" id="GO:0003677">
    <property type="term" value="F:DNA binding"/>
    <property type="evidence" value="ECO:0007669"/>
    <property type="project" value="UniProtKB-KW"/>
</dbReference>
<protein>
    <submittedName>
        <fullName evidence="2">Conserved DNA-binding protein YbaB</fullName>
    </submittedName>
</protein>
<evidence type="ECO:0000313" key="2">
    <source>
        <dbReference type="EMBL" id="MCP2330692.1"/>
    </source>
</evidence>